<dbReference type="SUPFAM" id="SSF103515">
    <property type="entry name" value="Autotransporter"/>
    <property type="match status" value="1"/>
</dbReference>
<protein>
    <recommendedName>
        <fullName evidence="2">Autotransporter domain-containing protein</fullName>
    </recommendedName>
</protein>
<gene>
    <name evidence="3" type="ORF">BIT28_06835</name>
</gene>
<feature type="signal peptide" evidence="1">
    <location>
        <begin position="1"/>
        <end position="20"/>
    </location>
</feature>
<dbReference type="EMBL" id="MJIL01000090">
    <property type="protein sequence ID" value="OLQ72893.1"/>
    <property type="molecule type" value="Genomic_DNA"/>
</dbReference>
<sequence>MNRSVLTVAIAAVISFGAGAGNARAAELNVADRAVAGGADATESYVIRRLQEQAEADNNIELLDLLASASTDAEAAQLAAELTPDRSGANIYGVIQAQDLFTNALSVRITDYLLGNSARNSVWVSFLSSDYKEPINTQGTNRYDGVDSTANGFAVGYEKMFSEATTLGVAISQQKVKATSRLYKNETDIDSYQAAIYGMVALSDLYFSGRGVVGWNANTSSRTIGSTTGYDEHTDAFAMFNSQNIALELDVIYPLYWQDFTLLPTLSTDYTWVKVEDYAENYVRTFTKKGDVDLSSGSPAALAYDTQHYQELNLGMGVELAHSYSFDYGVIQTRLGASASFEVLDDELTKTARLASGGESFTVGVKEREDTRYQAHATLLWETNGSVAWSLSVEREWDAQAENMMVYGRALYAF</sequence>
<evidence type="ECO:0000256" key="1">
    <source>
        <dbReference type="SAM" id="SignalP"/>
    </source>
</evidence>
<dbReference type="Gene3D" id="2.40.128.130">
    <property type="entry name" value="Autotransporter beta-domain"/>
    <property type="match status" value="1"/>
</dbReference>
<evidence type="ECO:0000313" key="3">
    <source>
        <dbReference type="EMBL" id="OLQ72893.1"/>
    </source>
</evidence>
<dbReference type="InterPro" id="IPR005546">
    <property type="entry name" value="Autotransporte_beta"/>
</dbReference>
<reference evidence="3 4" key="1">
    <citation type="submission" date="2016-09" db="EMBL/GenBank/DDBJ databases">
        <title>Photobacterium proteolyticum sp. nov. a protease producing bacterium isolated from ocean sediments of Laizhou Bay.</title>
        <authorList>
            <person name="Li Y."/>
        </authorList>
    </citation>
    <scope>NUCLEOTIDE SEQUENCE [LARGE SCALE GENOMIC DNA]</scope>
    <source>
        <strain evidence="3 4">13-12</strain>
    </source>
</reference>
<dbReference type="Pfam" id="PF03797">
    <property type="entry name" value="Autotransporter"/>
    <property type="match status" value="1"/>
</dbReference>
<evidence type="ECO:0000259" key="2">
    <source>
        <dbReference type="PROSITE" id="PS51208"/>
    </source>
</evidence>
<dbReference type="AlphaFoldDB" id="A0A1Q9GES3"/>
<keyword evidence="4" id="KW-1185">Reference proteome</keyword>
<organism evidence="3 4">
    <name type="scientific">Photobacterium proteolyticum</name>
    <dbReference type="NCBI Taxonomy" id="1903952"/>
    <lineage>
        <taxon>Bacteria</taxon>
        <taxon>Pseudomonadati</taxon>
        <taxon>Pseudomonadota</taxon>
        <taxon>Gammaproteobacteria</taxon>
        <taxon>Vibrionales</taxon>
        <taxon>Vibrionaceae</taxon>
        <taxon>Photobacterium</taxon>
    </lineage>
</organism>
<dbReference type="SMART" id="SM00869">
    <property type="entry name" value="Autotransporter"/>
    <property type="match status" value="1"/>
</dbReference>
<comment type="caution">
    <text evidence="3">The sequence shown here is derived from an EMBL/GenBank/DDBJ whole genome shotgun (WGS) entry which is preliminary data.</text>
</comment>
<dbReference type="PROSITE" id="PS51208">
    <property type="entry name" value="AUTOTRANSPORTER"/>
    <property type="match status" value="1"/>
</dbReference>
<name>A0A1Q9GES3_9GAMM</name>
<dbReference type="STRING" id="1903952.BIT28_06835"/>
<dbReference type="Proteomes" id="UP000186905">
    <property type="component" value="Unassembled WGS sequence"/>
</dbReference>
<keyword evidence="1" id="KW-0732">Signal</keyword>
<accession>A0A1Q9GES3</accession>
<feature type="chain" id="PRO_5013181081" description="Autotransporter domain-containing protein" evidence="1">
    <location>
        <begin position="21"/>
        <end position="414"/>
    </location>
</feature>
<proteinExistence type="predicted"/>
<evidence type="ECO:0000313" key="4">
    <source>
        <dbReference type="Proteomes" id="UP000186905"/>
    </source>
</evidence>
<dbReference type="InterPro" id="IPR036709">
    <property type="entry name" value="Autotransporte_beta_dom_sf"/>
</dbReference>
<feature type="domain" description="Autotransporter" evidence="2">
    <location>
        <begin position="115"/>
        <end position="414"/>
    </location>
</feature>